<dbReference type="KEGG" id="npi:G7071_01315"/>
<evidence type="ECO:0000313" key="2">
    <source>
        <dbReference type="EMBL" id="QIK77182.1"/>
    </source>
</evidence>
<feature type="transmembrane region" description="Helical" evidence="1">
    <location>
        <begin position="36"/>
        <end position="55"/>
    </location>
</feature>
<dbReference type="AlphaFoldDB" id="A0A6G7YKB6"/>
<feature type="transmembrane region" description="Helical" evidence="1">
    <location>
        <begin position="115"/>
        <end position="136"/>
    </location>
</feature>
<keyword evidence="1" id="KW-0472">Membrane</keyword>
<feature type="transmembrane region" description="Helical" evidence="1">
    <location>
        <begin position="173"/>
        <end position="191"/>
    </location>
</feature>
<evidence type="ECO:0000256" key="1">
    <source>
        <dbReference type="SAM" id="Phobius"/>
    </source>
</evidence>
<feature type="transmembrane region" description="Helical" evidence="1">
    <location>
        <begin position="228"/>
        <end position="249"/>
    </location>
</feature>
<organism evidence="2 3">
    <name type="scientific">Nocardioides piscis</name>
    <dbReference type="NCBI Taxonomy" id="2714938"/>
    <lineage>
        <taxon>Bacteria</taxon>
        <taxon>Bacillati</taxon>
        <taxon>Actinomycetota</taxon>
        <taxon>Actinomycetes</taxon>
        <taxon>Propionibacteriales</taxon>
        <taxon>Nocardioidaceae</taxon>
        <taxon>Nocardioides</taxon>
    </lineage>
</organism>
<reference evidence="2 3" key="1">
    <citation type="submission" date="2020-03" db="EMBL/GenBank/DDBJ databases">
        <title>Nocardioides sp. nov., isolated from fish.</title>
        <authorList>
            <person name="Hyun D.-W."/>
            <person name="Bae J.-W."/>
        </authorList>
    </citation>
    <scope>NUCLEOTIDE SEQUENCE [LARGE SCALE GENOMIC DNA]</scope>
    <source>
        <strain evidence="2 3">HDW12A</strain>
    </source>
</reference>
<feature type="transmembrane region" description="Helical" evidence="1">
    <location>
        <begin position="261"/>
        <end position="283"/>
    </location>
</feature>
<sequence>MPRLALLAPAGFALLAGLDAALLLLGLPAPVTTDRLPDAHGMLMVLGFVGTLIALERAVALRRPLGFVAPALLGLGALALLSPAPMVLGKSLFTAGAAALVALYVPLWRRQRDDAVLCQALGAVLVLGAATLWLGGASVPVLAPWLVGFIVLTIAGERLELARLAMGPAAGRTLVLLASGLATGVVAALLWPRPGTALLGAALLALTGWLAAHDIARRTIHTTGLPRYMAACMLAGYCWLGVAGAIWLLDGPALDGVRYDALLHAVFLGFAFSMIMAHAPVILPAVVRRPLPYHRALIGPAVLLHASLVLRLWVGDALGSHGSWLTGGVLNIVAVLSFLLLAVGLTVRGEAEPVGGERS</sequence>
<gene>
    <name evidence="2" type="ORF">G7071_01315</name>
</gene>
<keyword evidence="1" id="KW-0812">Transmembrane</keyword>
<feature type="transmembrane region" description="Helical" evidence="1">
    <location>
        <begin position="67"/>
        <end position="86"/>
    </location>
</feature>
<name>A0A6G7YKB6_9ACTN</name>
<feature type="transmembrane region" description="Helical" evidence="1">
    <location>
        <begin position="142"/>
        <end position="161"/>
    </location>
</feature>
<dbReference type="EMBL" id="CP049866">
    <property type="protein sequence ID" value="QIK77182.1"/>
    <property type="molecule type" value="Genomic_DNA"/>
</dbReference>
<evidence type="ECO:0000313" key="3">
    <source>
        <dbReference type="Proteomes" id="UP000502035"/>
    </source>
</evidence>
<proteinExistence type="predicted"/>
<keyword evidence="3" id="KW-1185">Reference proteome</keyword>
<feature type="transmembrane region" description="Helical" evidence="1">
    <location>
        <begin position="295"/>
        <end position="314"/>
    </location>
</feature>
<feature type="transmembrane region" description="Helical" evidence="1">
    <location>
        <begin position="197"/>
        <end position="216"/>
    </location>
</feature>
<keyword evidence="1" id="KW-1133">Transmembrane helix</keyword>
<dbReference type="Proteomes" id="UP000502035">
    <property type="component" value="Chromosome"/>
</dbReference>
<protein>
    <recommendedName>
        <fullName evidence="4">NnrS family protein</fullName>
    </recommendedName>
</protein>
<accession>A0A6G7YKB6</accession>
<evidence type="ECO:0008006" key="4">
    <source>
        <dbReference type="Google" id="ProtNLM"/>
    </source>
</evidence>
<feature type="transmembrane region" description="Helical" evidence="1">
    <location>
        <begin position="326"/>
        <end position="347"/>
    </location>
</feature>
<feature type="transmembrane region" description="Helical" evidence="1">
    <location>
        <begin position="92"/>
        <end position="108"/>
    </location>
</feature>